<dbReference type="Proteomes" id="UP000829720">
    <property type="component" value="Unassembled WGS sequence"/>
</dbReference>
<evidence type="ECO:0000313" key="2">
    <source>
        <dbReference type="EMBL" id="KAI1898211.1"/>
    </source>
</evidence>
<protein>
    <submittedName>
        <fullName evidence="2">Uncharacterized protein</fullName>
    </submittedName>
</protein>
<dbReference type="AlphaFoldDB" id="A0A8T3DMG5"/>
<accession>A0A8T3DMG5</accession>
<evidence type="ECO:0000256" key="1">
    <source>
        <dbReference type="SAM" id="MobiDB-lite"/>
    </source>
</evidence>
<keyword evidence="3" id="KW-1185">Reference proteome</keyword>
<evidence type="ECO:0000313" key="3">
    <source>
        <dbReference type="Proteomes" id="UP000829720"/>
    </source>
</evidence>
<feature type="region of interest" description="Disordered" evidence="1">
    <location>
        <begin position="92"/>
        <end position="113"/>
    </location>
</feature>
<sequence>MDLDLESLTPGRLWRWPGSDVCLAFDLIKLATKLLSILMRPQSRQEDLTPLPIAFSCVLSCYCETRTGNCHVDVETGEAAIALCRGSKNYTRNTDRQEVPHGGKGNRLSLYEE</sequence>
<proteinExistence type="predicted"/>
<comment type="caution">
    <text evidence="2">The sequence shown here is derived from an EMBL/GenBank/DDBJ whole genome shotgun (WGS) entry which is preliminary data.</text>
</comment>
<dbReference type="EMBL" id="JAERUA010000006">
    <property type="protein sequence ID" value="KAI1898211.1"/>
    <property type="molecule type" value="Genomic_DNA"/>
</dbReference>
<name>A0A8T3DMG5_9TELE</name>
<organism evidence="2 3">
    <name type="scientific">Albula goreensis</name>
    <dbReference type="NCBI Taxonomy" id="1534307"/>
    <lineage>
        <taxon>Eukaryota</taxon>
        <taxon>Metazoa</taxon>
        <taxon>Chordata</taxon>
        <taxon>Craniata</taxon>
        <taxon>Vertebrata</taxon>
        <taxon>Euteleostomi</taxon>
        <taxon>Actinopterygii</taxon>
        <taxon>Neopterygii</taxon>
        <taxon>Teleostei</taxon>
        <taxon>Albuliformes</taxon>
        <taxon>Albulidae</taxon>
        <taxon>Albula</taxon>
    </lineage>
</organism>
<gene>
    <name evidence="2" type="ORF">AGOR_G00070010</name>
</gene>
<reference evidence="2" key="1">
    <citation type="submission" date="2021-01" db="EMBL/GenBank/DDBJ databases">
        <authorList>
            <person name="Zahm M."/>
            <person name="Roques C."/>
            <person name="Cabau C."/>
            <person name="Klopp C."/>
            <person name="Donnadieu C."/>
            <person name="Jouanno E."/>
            <person name="Lampietro C."/>
            <person name="Louis A."/>
            <person name="Herpin A."/>
            <person name="Echchiki A."/>
            <person name="Berthelot C."/>
            <person name="Parey E."/>
            <person name="Roest-Crollius H."/>
            <person name="Braasch I."/>
            <person name="Postlethwait J."/>
            <person name="Bobe J."/>
            <person name="Montfort J."/>
            <person name="Bouchez O."/>
            <person name="Begum T."/>
            <person name="Mejri S."/>
            <person name="Adams A."/>
            <person name="Chen W.-J."/>
            <person name="Guiguen Y."/>
        </authorList>
    </citation>
    <scope>NUCLEOTIDE SEQUENCE</scope>
    <source>
        <tissue evidence="2">Blood</tissue>
    </source>
</reference>